<evidence type="ECO:0000259" key="4">
    <source>
        <dbReference type="Pfam" id="PF01814"/>
    </source>
</evidence>
<gene>
    <name evidence="5" type="ORF">C7444_10689</name>
</gene>
<dbReference type="EMBL" id="QJJS01000006">
    <property type="protein sequence ID" value="PXW96570.1"/>
    <property type="molecule type" value="Genomic_DNA"/>
</dbReference>
<keyword evidence="3" id="KW-0408">Iron</keyword>
<dbReference type="InterPro" id="IPR012827">
    <property type="entry name" value="Hemerythrin_metal-bd"/>
</dbReference>
<keyword evidence="6" id="KW-1185">Reference proteome</keyword>
<evidence type="ECO:0000256" key="1">
    <source>
        <dbReference type="ARBA" id="ARBA00010587"/>
    </source>
</evidence>
<organism evidence="5 6">
    <name type="scientific">Sphaerotilus hippei</name>
    <dbReference type="NCBI Taxonomy" id="744406"/>
    <lineage>
        <taxon>Bacteria</taxon>
        <taxon>Pseudomonadati</taxon>
        <taxon>Pseudomonadota</taxon>
        <taxon>Betaproteobacteria</taxon>
        <taxon>Burkholderiales</taxon>
        <taxon>Sphaerotilaceae</taxon>
        <taxon>Sphaerotilus</taxon>
    </lineage>
</organism>
<keyword evidence="2" id="KW-0479">Metal-binding</keyword>
<dbReference type="InterPro" id="IPR012312">
    <property type="entry name" value="Hemerythrin-like"/>
</dbReference>
<name>A0A318H5E2_9BURK</name>
<dbReference type="GO" id="GO:0046872">
    <property type="term" value="F:metal ion binding"/>
    <property type="evidence" value="ECO:0007669"/>
    <property type="project" value="UniProtKB-KW"/>
</dbReference>
<comment type="caution">
    <text evidence="5">The sequence shown here is derived from an EMBL/GenBank/DDBJ whole genome shotgun (WGS) entry which is preliminary data.</text>
</comment>
<evidence type="ECO:0000313" key="5">
    <source>
        <dbReference type="EMBL" id="PXW96570.1"/>
    </source>
</evidence>
<dbReference type="RefSeq" id="WP_170130678.1">
    <property type="nucleotide sequence ID" value="NZ_QJJS01000006.1"/>
</dbReference>
<sequence>MPTWSDELATHHPEMDRTHREFIDHMTQVEAALTLELPELLARYDAMLAHTVEHFAREDEWMLGSGYAADNCHSLQHRQVLGALRDVRAIVEATPERRHIVGELLVELLRWFEHHARMADAGLAEHLAEQPQCPTPAGTLHGCGSDSCGDHAPTHATPATATA</sequence>
<dbReference type="PANTHER" id="PTHR37164">
    <property type="entry name" value="BACTERIOHEMERYTHRIN"/>
    <property type="match status" value="1"/>
</dbReference>
<comment type="similarity">
    <text evidence="1">Belongs to the hemerythrin family.</text>
</comment>
<dbReference type="AlphaFoldDB" id="A0A318H5E2"/>
<dbReference type="Pfam" id="PF01814">
    <property type="entry name" value="Hemerythrin"/>
    <property type="match status" value="1"/>
</dbReference>
<dbReference type="SUPFAM" id="SSF47188">
    <property type="entry name" value="Hemerythrin-like"/>
    <property type="match status" value="1"/>
</dbReference>
<protein>
    <submittedName>
        <fullName evidence="5">Hemerythrin-like metal-binding protein</fullName>
    </submittedName>
</protein>
<evidence type="ECO:0000256" key="2">
    <source>
        <dbReference type="ARBA" id="ARBA00022723"/>
    </source>
</evidence>
<dbReference type="NCBIfam" id="TIGR02481">
    <property type="entry name" value="hemeryth_dom"/>
    <property type="match status" value="1"/>
</dbReference>
<dbReference type="Proteomes" id="UP000247811">
    <property type="component" value="Unassembled WGS sequence"/>
</dbReference>
<proteinExistence type="inferred from homology"/>
<dbReference type="PANTHER" id="PTHR37164:SF1">
    <property type="entry name" value="BACTERIOHEMERYTHRIN"/>
    <property type="match status" value="1"/>
</dbReference>
<reference evidence="5 6" key="1">
    <citation type="submission" date="2018-05" db="EMBL/GenBank/DDBJ databases">
        <title>Genomic Encyclopedia of Type Strains, Phase IV (KMG-IV): sequencing the most valuable type-strain genomes for metagenomic binning, comparative biology and taxonomic classification.</title>
        <authorList>
            <person name="Goeker M."/>
        </authorList>
    </citation>
    <scope>NUCLEOTIDE SEQUENCE [LARGE SCALE GENOMIC DNA]</scope>
    <source>
        <strain evidence="5 6">DSM 566</strain>
    </source>
</reference>
<evidence type="ECO:0000256" key="3">
    <source>
        <dbReference type="ARBA" id="ARBA00023004"/>
    </source>
</evidence>
<feature type="domain" description="Hemerythrin-like" evidence="4">
    <location>
        <begin position="14"/>
        <end position="124"/>
    </location>
</feature>
<dbReference type="CDD" id="cd12107">
    <property type="entry name" value="Hemerythrin"/>
    <property type="match status" value="1"/>
</dbReference>
<accession>A0A318H5E2</accession>
<evidence type="ECO:0000313" key="6">
    <source>
        <dbReference type="Proteomes" id="UP000247811"/>
    </source>
</evidence>
<dbReference type="InterPro" id="IPR050669">
    <property type="entry name" value="Hemerythrin"/>
</dbReference>
<dbReference type="Gene3D" id="1.20.120.50">
    <property type="entry name" value="Hemerythrin-like"/>
    <property type="match status" value="1"/>
</dbReference>
<dbReference type="InterPro" id="IPR035938">
    <property type="entry name" value="Hemerythrin-like_sf"/>
</dbReference>